<dbReference type="RefSeq" id="WP_218252366.1">
    <property type="nucleotide sequence ID" value="NZ_JABXWD010000144.1"/>
</dbReference>
<evidence type="ECO:0008006" key="3">
    <source>
        <dbReference type="Google" id="ProtNLM"/>
    </source>
</evidence>
<accession>A0ABS6RZ94</accession>
<reference evidence="1 2" key="1">
    <citation type="journal article" date="2020" name="J Geophys Res Biogeosci">
        <title>Magnetotaxis as an Adaptation to Enable Bacterial Shuttling of Microbial Sulfur and Sulfur Cycling Across Aquatic Oxic#Anoxic Interfaces.</title>
        <authorList>
            <person name="Li J."/>
            <person name="Liu P."/>
            <person name="Wang J."/>
            <person name="Roberts A.P."/>
            <person name="Pan Y."/>
        </authorList>
    </citation>
    <scope>NUCLEOTIDE SEQUENCE [LARGE SCALE GENOMIC DNA]</scope>
    <source>
        <strain evidence="1 2">MYR-1_YQ</strain>
    </source>
</reference>
<dbReference type="Gene3D" id="2.60.40.420">
    <property type="entry name" value="Cupredoxins - blue copper proteins"/>
    <property type="match status" value="1"/>
</dbReference>
<dbReference type="Proteomes" id="UP001196980">
    <property type="component" value="Unassembled WGS sequence"/>
</dbReference>
<proteinExistence type="predicted"/>
<evidence type="ECO:0000313" key="2">
    <source>
        <dbReference type="Proteomes" id="UP001196980"/>
    </source>
</evidence>
<dbReference type="EMBL" id="JABXWD010000144">
    <property type="protein sequence ID" value="MBV6341737.1"/>
    <property type="molecule type" value="Genomic_DNA"/>
</dbReference>
<keyword evidence="2" id="KW-1185">Reference proteome</keyword>
<name>A0ABS6RZ94_9BACT</name>
<comment type="caution">
    <text evidence="1">The sequence shown here is derived from an EMBL/GenBank/DDBJ whole genome shotgun (WGS) entry which is preliminary data.</text>
</comment>
<sequence>MKIFAIYVIGLFYLLSTGSGYCGDLISEVKDMEGTLVEHAVITATPLSGELKKPDKNLTSEIDQIDKTFIDFVTPVMVGTTLFFPNSDKIRHHVYSFSEAKKFEIPLYPPGKGRVNPVTFDKPGVVALGCNIHDWMKAYVYVVETPLFAKTDTKGKATIKNIPQGQYKVEIWHPYMKKSSSTVKEPVTINRGDDTKIDFTIEVKKALSVRRAPGSIGGGVYP</sequence>
<evidence type="ECO:0000313" key="1">
    <source>
        <dbReference type="EMBL" id="MBV6341737.1"/>
    </source>
</evidence>
<dbReference type="InterPro" id="IPR034242">
    <property type="entry name" value="MauL"/>
</dbReference>
<gene>
    <name evidence="1" type="ORF">HWQ67_09075</name>
</gene>
<dbReference type="SUPFAM" id="SSF49464">
    <property type="entry name" value="Carboxypeptidase regulatory domain-like"/>
    <property type="match status" value="1"/>
</dbReference>
<dbReference type="InterPro" id="IPR008969">
    <property type="entry name" value="CarboxyPept-like_regulatory"/>
</dbReference>
<protein>
    <recommendedName>
        <fullName evidence="3">Methylamine utilization protein</fullName>
    </recommendedName>
</protein>
<dbReference type="CDD" id="cd04221">
    <property type="entry name" value="MauL"/>
    <property type="match status" value="1"/>
</dbReference>
<dbReference type="SUPFAM" id="SSF49503">
    <property type="entry name" value="Cupredoxins"/>
    <property type="match status" value="1"/>
</dbReference>
<dbReference type="InterPro" id="IPR008972">
    <property type="entry name" value="Cupredoxin"/>
</dbReference>
<organism evidence="1 2">
    <name type="scientific">Candidatus Magnetobacterium casense</name>
    <dbReference type="NCBI Taxonomy" id="1455061"/>
    <lineage>
        <taxon>Bacteria</taxon>
        <taxon>Pseudomonadati</taxon>
        <taxon>Nitrospirota</taxon>
        <taxon>Thermodesulfovibrionia</taxon>
        <taxon>Thermodesulfovibrionales</taxon>
        <taxon>Candidatus Magnetobacteriaceae</taxon>
        <taxon>Candidatus Magnetobacterium</taxon>
    </lineage>
</organism>